<evidence type="ECO:0000313" key="3">
    <source>
        <dbReference type="Proteomes" id="UP001212997"/>
    </source>
</evidence>
<dbReference type="PANTHER" id="PTHR37287:SF1">
    <property type="entry name" value="INO EIGHTY SUBUNIT 1"/>
    <property type="match status" value="1"/>
</dbReference>
<organism evidence="2 3">
    <name type="scientific">Meripilus lineatus</name>
    <dbReference type="NCBI Taxonomy" id="2056292"/>
    <lineage>
        <taxon>Eukaryota</taxon>
        <taxon>Fungi</taxon>
        <taxon>Dikarya</taxon>
        <taxon>Basidiomycota</taxon>
        <taxon>Agaricomycotina</taxon>
        <taxon>Agaricomycetes</taxon>
        <taxon>Polyporales</taxon>
        <taxon>Meripilaceae</taxon>
        <taxon>Meripilus</taxon>
    </lineage>
</organism>
<gene>
    <name evidence="2" type="ORF">NLI96_g10289</name>
</gene>
<evidence type="ECO:0008006" key="4">
    <source>
        <dbReference type="Google" id="ProtNLM"/>
    </source>
</evidence>
<protein>
    <recommendedName>
        <fullName evidence="4">Ino eighty subunit 1</fullName>
    </recommendedName>
</protein>
<dbReference type="PANTHER" id="PTHR37287">
    <property type="entry name" value="INO EIGHTY SUBUNIT 1"/>
    <property type="match status" value="1"/>
</dbReference>
<sequence>MRTALRTYHPVPSLQKTDGNLQDAPRIKNILKSCFLHRERQNPLMTPADVLTRSRSGEAPPTTIVNLIFILASHSAMIAQSHFGSQGPYDLLDFFCPVNVSSESRANAFLWLCFHYLEAPSPNPFDDDFSRSHPGKIPRLNVLSDEETALENVDPEDEKAWGEKMMAQRREFLLNKDKEPEAADSATNGNGEPPKDKPKPRGRGKSKTKAEAAAALLKPSKRGAKGDRDFYAERELGFPFAGSEGDHGEGTPSAVSHPSVSVTPLPSSPTLPPIMPPQFPSSSSPRRFTSPRPTSREIADPYPRRHRTPTTPMSQSTNGKAVRRRQRKPKDDKVLGSPLHHSAYPPAHEYRPSTNSRSRSFVRSDAAPYTVPPPVPRRSMLEQAWHVVNTTDPLRDSEDEEEADENTRHDLLLRLRIINRLRGREPTPEPEHVYVQPVGW</sequence>
<dbReference type="GO" id="GO:0031011">
    <property type="term" value="C:Ino80 complex"/>
    <property type="evidence" value="ECO:0007669"/>
    <property type="project" value="InterPro"/>
</dbReference>
<feature type="compositionally biased region" description="Pro residues" evidence="1">
    <location>
        <begin position="266"/>
        <end position="279"/>
    </location>
</feature>
<feature type="compositionally biased region" description="Basic and acidic residues" evidence="1">
    <location>
        <begin position="224"/>
        <end position="236"/>
    </location>
</feature>
<feature type="region of interest" description="Disordered" evidence="1">
    <location>
        <begin position="175"/>
        <end position="376"/>
    </location>
</feature>
<dbReference type="Proteomes" id="UP001212997">
    <property type="component" value="Unassembled WGS sequence"/>
</dbReference>
<accession>A0AAD5YA85</accession>
<dbReference type="EMBL" id="JANAWD010000572">
    <property type="protein sequence ID" value="KAJ3477694.1"/>
    <property type="molecule type" value="Genomic_DNA"/>
</dbReference>
<proteinExistence type="predicted"/>
<feature type="compositionally biased region" description="Basic and acidic residues" evidence="1">
    <location>
        <begin position="294"/>
        <end position="303"/>
    </location>
</feature>
<feature type="compositionally biased region" description="Polar residues" evidence="1">
    <location>
        <begin position="352"/>
        <end position="361"/>
    </location>
</feature>
<reference evidence="2" key="1">
    <citation type="submission" date="2022-07" db="EMBL/GenBank/DDBJ databases">
        <title>Genome Sequence of Physisporinus lineatus.</title>
        <authorList>
            <person name="Buettner E."/>
        </authorList>
    </citation>
    <scope>NUCLEOTIDE SEQUENCE</scope>
    <source>
        <strain evidence="2">VT162</strain>
    </source>
</reference>
<comment type="caution">
    <text evidence="2">The sequence shown here is derived from an EMBL/GenBank/DDBJ whole genome shotgun (WGS) entry which is preliminary data.</text>
</comment>
<keyword evidence="3" id="KW-1185">Reference proteome</keyword>
<evidence type="ECO:0000313" key="2">
    <source>
        <dbReference type="EMBL" id="KAJ3477694.1"/>
    </source>
</evidence>
<feature type="compositionally biased region" description="Low complexity" evidence="1">
    <location>
        <begin position="280"/>
        <end position="293"/>
    </location>
</feature>
<evidence type="ECO:0000256" key="1">
    <source>
        <dbReference type="SAM" id="MobiDB-lite"/>
    </source>
</evidence>
<dbReference type="InterPro" id="IPR038014">
    <property type="entry name" value="Ies1"/>
</dbReference>
<dbReference type="AlphaFoldDB" id="A0AAD5YA85"/>
<name>A0AAD5YA85_9APHY</name>